<feature type="binding site" evidence="5">
    <location>
        <position position="236"/>
    </location>
    <ligand>
        <name>Zn(2+)</name>
        <dbReference type="ChEBI" id="CHEBI:29105"/>
    </ligand>
</feature>
<accession>A0A660KST7</accession>
<feature type="binding site" evidence="5">
    <location>
        <position position="214"/>
    </location>
    <ligand>
        <name>Zn(2+)</name>
        <dbReference type="ChEBI" id="CHEBI:29105"/>
    </ligand>
</feature>
<dbReference type="GO" id="GO:0004326">
    <property type="term" value="F:tetrahydrofolylpolyglutamate synthase activity"/>
    <property type="evidence" value="ECO:0007669"/>
    <property type="project" value="InterPro"/>
</dbReference>
<feature type="active site" evidence="5">
    <location>
        <position position="364"/>
    </location>
</feature>
<keyword evidence="4 5" id="KW-0067">ATP-binding</keyword>
<dbReference type="SUPFAM" id="SSF53623">
    <property type="entry name" value="MurD-like peptide ligases, catalytic domain"/>
    <property type="match status" value="1"/>
</dbReference>
<evidence type="ECO:0000256" key="3">
    <source>
        <dbReference type="ARBA" id="ARBA00022741"/>
    </source>
</evidence>
<feature type="domain" description="Lipid II isoglutaminyl synthase (glutamine-hydrolyzing) subunit MurT C-terminal" evidence="7">
    <location>
        <begin position="328"/>
        <end position="440"/>
    </location>
</feature>
<evidence type="ECO:0000313" key="8">
    <source>
        <dbReference type="EMBL" id="RKQ83524.1"/>
    </source>
</evidence>
<dbReference type="Gene3D" id="3.40.1190.10">
    <property type="entry name" value="Mur-like, catalytic domain"/>
    <property type="match status" value="1"/>
</dbReference>
<dbReference type="InterPro" id="IPR036565">
    <property type="entry name" value="Mur-like_cat_sf"/>
</dbReference>
<dbReference type="PROSITE" id="PS01011">
    <property type="entry name" value="FOLYLPOLYGLU_SYNT_1"/>
    <property type="match status" value="1"/>
</dbReference>
<evidence type="ECO:0000256" key="5">
    <source>
        <dbReference type="HAMAP-Rule" id="MF_02214"/>
    </source>
</evidence>
<dbReference type="GO" id="GO:0140282">
    <property type="term" value="F:carbon-nitrogen ligase activity on lipid II"/>
    <property type="evidence" value="ECO:0007669"/>
    <property type="project" value="UniProtKB-UniRule"/>
</dbReference>
<feature type="binding site" evidence="5">
    <location>
        <position position="217"/>
    </location>
    <ligand>
        <name>Zn(2+)</name>
        <dbReference type="ChEBI" id="CHEBI:29105"/>
    </ligand>
</feature>
<feature type="domain" description="Mur ligase central" evidence="6">
    <location>
        <begin position="60"/>
        <end position="201"/>
    </location>
</feature>
<evidence type="ECO:0000256" key="2">
    <source>
        <dbReference type="ARBA" id="ARBA00022598"/>
    </source>
</evidence>
<comment type="catalytic activity">
    <reaction evidence="5">
        <text>beta-D-GlcNAc-(1-&gt;4)-Mur2Ac(oyl-L-Ala-gamma-D-Glu-L-Lys-D-Ala-D-Ala)-di-trans,octa-cis-undecaprenyl diphosphate + L-glutamine + ATP + H2O = beta-D-GlcNAc-(1-&gt;4)-Mur2Ac(oyl-L-Ala-D-isoglutaminyl-L-Lys-D-Ala-D-Ala)-di-trans,octa-cis-undecaprenyl diphosphate + L-glutamate + ADP + phosphate + H(+)</text>
        <dbReference type="Rhea" id="RHEA:57928"/>
        <dbReference type="ChEBI" id="CHEBI:15377"/>
        <dbReference type="ChEBI" id="CHEBI:15378"/>
        <dbReference type="ChEBI" id="CHEBI:29985"/>
        <dbReference type="ChEBI" id="CHEBI:30616"/>
        <dbReference type="ChEBI" id="CHEBI:43474"/>
        <dbReference type="ChEBI" id="CHEBI:58359"/>
        <dbReference type="ChEBI" id="CHEBI:60033"/>
        <dbReference type="ChEBI" id="CHEBI:62233"/>
        <dbReference type="ChEBI" id="CHEBI:456216"/>
        <dbReference type="EC" id="6.3.5.13"/>
    </reaction>
</comment>
<evidence type="ECO:0000259" key="6">
    <source>
        <dbReference type="Pfam" id="PF08245"/>
    </source>
</evidence>
<keyword evidence="5" id="KW-0133">Cell shape</keyword>
<protein>
    <recommendedName>
        <fullName evidence="5">Lipid II isoglutaminyl synthase (glutamine-hydrolyzing) subunit MurT</fullName>
        <ecNumber evidence="5">6.3.5.13</ecNumber>
    </recommendedName>
</protein>
<evidence type="ECO:0000256" key="4">
    <source>
        <dbReference type="ARBA" id="ARBA00022840"/>
    </source>
</evidence>
<keyword evidence="9" id="KW-1185">Reference proteome</keyword>
<dbReference type="PANTHER" id="PTHR23135:SF7">
    <property type="entry name" value="LIPID II ISOGLUTAMINYL SYNTHASE (GLUTAMINE-HYDROLYZING) SUBUNIT MURT"/>
    <property type="match status" value="1"/>
</dbReference>
<dbReference type="GO" id="GO:0008360">
    <property type="term" value="P:regulation of cell shape"/>
    <property type="evidence" value="ECO:0007669"/>
    <property type="project" value="UniProtKB-KW"/>
</dbReference>
<comment type="function">
    <text evidence="5">The lipid II isoglutaminyl synthase complex catalyzes the formation of alpha-D-isoglutamine in the cell wall lipid II stem peptide. The MurT subunit catalyzes the ATP-dependent amidation of D-glutamate residue of lipid II, converting it to an isoglutamine residue.</text>
</comment>
<name>A0A660KST7_9BACL</name>
<organism evidence="8 9">
    <name type="scientific">Brockia lithotrophica</name>
    <dbReference type="NCBI Taxonomy" id="933949"/>
    <lineage>
        <taxon>Bacteria</taxon>
        <taxon>Bacillati</taxon>
        <taxon>Bacillota</taxon>
        <taxon>Bacilli</taxon>
        <taxon>Bacillales</taxon>
        <taxon>Bacillales Family X. Incertae Sedis</taxon>
        <taxon>Brockia</taxon>
    </lineage>
</organism>
<feature type="binding site" evidence="5">
    <location>
        <position position="239"/>
    </location>
    <ligand>
        <name>Zn(2+)</name>
        <dbReference type="ChEBI" id="CHEBI:29105"/>
    </ligand>
</feature>
<dbReference type="HAMAP" id="MF_02214">
    <property type="entry name" value="Lipid_II_synth_MurT"/>
    <property type="match status" value="1"/>
</dbReference>
<dbReference type="InterPro" id="IPR018109">
    <property type="entry name" value="Folylpolyglutamate_synth_CS"/>
</dbReference>
<dbReference type="Pfam" id="PF08353">
    <property type="entry name" value="MurT_C"/>
    <property type="match status" value="1"/>
</dbReference>
<sequence>MSYFKVLRTWAAIGTAKAIKRLLMALGRKGTTLPGAIALRICPDLLRYYGKKLEGRVVFVTGTNGKTTTSNILTYLLKKNGNKVISNALGANLIEGITTAFIEGFAASNNNQLAVIEVDEATLCKVIDHIPPKVVVVTNFFRDQLDRYGELEAVVDMVERALKRTPPYTIVVVNADDPLASSVAPQEKKTIFYGVESTKMPMNKQEEIRDGKLCRRCGALLRYQLYYYGQLGFYECPVCGFRRPTPDVTARNVRLQDGGVAFELDGESGFVDTPAFYNVYNVLAAIAAAKVLGVKPMIIAHEMKRLKIGLGRMERFMVGNEMETWLVLVKNPTGCNQVLKTIIRIDRPITLVFILNDRDADGTDVSWIWDVHLEQLKEQKNIKRIIAAGTRAYDIAVRLKYADLKDVTMIREGDVSAVEVALSELTVGHTLVILSTYTSLYAVRDYLLKKGGVYVET</sequence>
<keyword evidence="3 5" id="KW-0547">Nucleotide-binding</keyword>
<dbReference type="GO" id="GO:0071555">
    <property type="term" value="P:cell wall organization"/>
    <property type="evidence" value="ECO:0007669"/>
    <property type="project" value="UniProtKB-KW"/>
</dbReference>
<reference evidence="8 9" key="1">
    <citation type="submission" date="2018-10" db="EMBL/GenBank/DDBJ databases">
        <title>Genomic Encyclopedia of Type Strains, Phase IV (KMG-IV): sequencing the most valuable type-strain genomes for metagenomic binning, comparative biology and taxonomic classification.</title>
        <authorList>
            <person name="Goeker M."/>
        </authorList>
    </citation>
    <scope>NUCLEOTIDE SEQUENCE [LARGE SCALE GENOMIC DNA]</scope>
    <source>
        <strain evidence="8 9">DSM 22653</strain>
    </source>
</reference>
<dbReference type="GO" id="GO:0005524">
    <property type="term" value="F:ATP binding"/>
    <property type="evidence" value="ECO:0007669"/>
    <property type="project" value="UniProtKB-UniRule"/>
</dbReference>
<dbReference type="Proteomes" id="UP000267019">
    <property type="component" value="Unassembled WGS sequence"/>
</dbReference>
<comment type="catalytic activity">
    <reaction evidence="5">
        <text>beta-D-GlcNAc-(1-&gt;4)-Mur2Ac(oyl-L-Ala-gamma-D-O-P-Glu-L-Lys-D-Ala-D-Ala)-di-trans,octa-cis-undecaprenyl diphosphate + NH4(+) = beta-D-GlcNAc-(1-&gt;4)-Mur2Ac(oyl-L-Ala-D-isoglutaminyl-L-Lys-D-Ala-D-Ala)-di-trans,octa-cis-undecaprenyl diphosphate + phosphate + H(+)</text>
        <dbReference type="Rhea" id="RHEA:57932"/>
        <dbReference type="ChEBI" id="CHEBI:15378"/>
        <dbReference type="ChEBI" id="CHEBI:28938"/>
        <dbReference type="ChEBI" id="CHEBI:43474"/>
        <dbReference type="ChEBI" id="CHEBI:62233"/>
        <dbReference type="ChEBI" id="CHEBI:143132"/>
    </reaction>
</comment>
<gene>
    <name evidence="5" type="primary">murT</name>
    <name evidence="8" type="ORF">C7438_1742</name>
</gene>
<evidence type="ECO:0000259" key="7">
    <source>
        <dbReference type="Pfam" id="PF08353"/>
    </source>
</evidence>
<comment type="catalytic activity">
    <reaction evidence="5">
        <text>beta-D-GlcNAc-(1-&gt;4)-Mur2Ac(oyl-L-Ala-gamma-D-Glu-L-Lys-D-Ala-D-Ala)-di-trans,octa-cis-undecaprenyl diphosphate + ATP = beta-D-GlcNAc-(1-&gt;4)-Mur2Ac(oyl-L-Ala-gamma-D-O-P-Glu-L-Lys-D-Ala-D-Ala)-di-trans,octa-cis-undecaprenyl diphosphate + ADP</text>
        <dbReference type="Rhea" id="RHEA:59488"/>
        <dbReference type="ChEBI" id="CHEBI:30616"/>
        <dbReference type="ChEBI" id="CHEBI:60033"/>
        <dbReference type="ChEBI" id="CHEBI:143132"/>
        <dbReference type="ChEBI" id="CHEBI:456216"/>
    </reaction>
</comment>
<dbReference type="InterPro" id="IPR013564">
    <property type="entry name" value="MurT_C"/>
</dbReference>
<keyword evidence="2 5" id="KW-0436">Ligase</keyword>
<dbReference type="Pfam" id="PF08245">
    <property type="entry name" value="Mur_ligase_M"/>
    <property type="match status" value="1"/>
</dbReference>
<keyword evidence="5" id="KW-0573">Peptidoglycan synthesis</keyword>
<dbReference type="InterPro" id="IPR013221">
    <property type="entry name" value="Mur_ligase_cen"/>
</dbReference>
<dbReference type="UniPathway" id="UPA00219"/>
<comment type="similarity">
    <text evidence="5">Belongs to the MurCDEF family. MurT subfamily.</text>
</comment>
<dbReference type="GO" id="GO:0008270">
    <property type="term" value="F:zinc ion binding"/>
    <property type="evidence" value="ECO:0007669"/>
    <property type="project" value="UniProtKB-UniRule"/>
</dbReference>
<comment type="caution">
    <text evidence="8">The sequence shown here is derived from an EMBL/GenBank/DDBJ whole genome shotgun (WGS) entry which is preliminary data.</text>
</comment>
<dbReference type="GO" id="GO:0009252">
    <property type="term" value="P:peptidoglycan biosynthetic process"/>
    <property type="evidence" value="ECO:0007669"/>
    <property type="project" value="UniProtKB-UniRule"/>
</dbReference>
<proteinExistence type="inferred from homology"/>
<evidence type="ECO:0000313" key="9">
    <source>
        <dbReference type="Proteomes" id="UP000267019"/>
    </source>
</evidence>
<dbReference type="AlphaFoldDB" id="A0A660KST7"/>
<dbReference type="PANTHER" id="PTHR23135">
    <property type="entry name" value="MUR LIGASE FAMILY MEMBER"/>
    <property type="match status" value="1"/>
</dbReference>
<comment type="subunit">
    <text evidence="5">Forms a heterodimer with GatD.</text>
</comment>
<dbReference type="EC" id="6.3.5.13" evidence="5"/>
<evidence type="ECO:0000256" key="1">
    <source>
        <dbReference type="ARBA" id="ARBA00004752"/>
    </source>
</evidence>
<dbReference type="RefSeq" id="WP_170143678.1">
    <property type="nucleotide sequence ID" value="NZ_RBIJ01000007.1"/>
</dbReference>
<keyword evidence="5" id="KW-0961">Cell wall biogenesis/degradation</keyword>
<dbReference type="EMBL" id="RBIJ01000007">
    <property type="protein sequence ID" value="RKQ83524.1"/>
    <property type="molecule type" value="Genomic_DNA"/>
</dbReference>
<dbReference type="InterPro" id="IPR043703">
    <property type="entry name" value="Lipid_II_synth_MurT"/>
</dbReference>
<keyword evidence="5" id="KW-0862">Zinc</keyword>
<comment type="pathway">
    <text evidence="1 5">Cell wall biogenesis; peptidoglycan biosynthesis.</text>
</comment>
<keyword evidence="5" id="KW-0479">Metal-binding</keyword>